<sequence>MTGHLGTTAGIPATPAAERAALVELCIDLADRLDTAGPGLRARVHRGLADVGVVAVEPDGLPFDGARHDAVDREPTDDPARDRTVASTERAGYLDRGRLLRRPEVVVYALETGETGDPR</sequence>
<dbReference type="Pfam" id="PF01025">
    <property type="entry name" value="GrpE"/>
    <property type="match status" value="1"/>
</dbReference>
<keyword evidence="1" id="KW-0143">Chaperone</keyword>
<evidence type="ECO:0000313" key="4">
    <source>
        <dbReference type="Proteomes" id="UP001300763"/>
    </source>
</evidence>
<evidence type="ECO:0000313" key="3">
    <source>
        <dbReference type="EMBL" id="MDD7965800.1"/>
    </source>
</evidence>
<dbReference type="RefSeq" id="WP_274200339.1">
    <property type="nucleotide sequence ID" value="NZ_JAQZAO010000004.1"/>
</dbReference>
<name>A0ABT5SSI7_9PSEU</name>
<organism evidence="3 4">
    <name type="scientific">Actinomycetospora lemnae</name>
    <dbReference type="NCBI Taxonomy" id="3019891"/>
    <lineage>
        <taxon>Bacteria</taxon>
        <taxon>Bacillati</taxon>
        <taxon>Actinomycetota</taxon>
        <taxon>Actinomycetes</taxon>
        <taxon>Pseudonocardiales</taxon>
        <taxon>Pseudonocardiaceae</taxon>
        <taxon>Actinomycetospora</taxon>
    </lineage>
</organism>
<proteinExistence type="predicted"/>
<dbReference type="Gene3D" id="2.30.22.10">
    <property type="entry name" value="Head domain of nucleotide exchange factor GrpE"/>
    <property type="match status" value="1"/>
</dbReference>
<gene>
    <name evidence="3" type="primary">grpE</name>
    <name evidence="3" type="ORF">PGB27_10630</name>
</gene>
<dbReference type="InterPro" id="IPR009012">
    <property type="entry name" value="GrpE_head"/>
</dbReference>
<dbReference type="SUPFAM" id="SSF51064">
    <property type="entry name" value="Head domain of nucleotide exchange factor GrpE"/>
    <property type="match status" value="1"/>
</dbReference>
<comment type="caution">
    <text evidence="3">The sequence shown here is derived from an EMBL/GenBank/DDBJ whole genome shotgun (WGS) entry which is preliminary data.</text>
</comment>
<feature type="region of interest" description="Disordered" evidence="2">
    <location>
        <begin position="62"/>
        <end position="87"/>
    </location>
</feature>
<keyword evidence="4" id="KW-1185">Reference proteome</keyword>
<feature type="compositionally biased region" description="Basic and acidic residues" evidence="2">
    <location>
        <begin position="65"/>
        <end position="84"/>
    </location>
</feature>
<accession>A0ABT5SSI7</accession>
<evidence type="ECO:0000256" key="2">
    <source>
        <dbReference type="SAM" id="MobiDB-lite"/>
    </source>
</evidence>
<dbReference type="EMBL" id="JAQZAO010000004">
    <property type="protein sequence ID" value="MDD7965800.1"/>
    <property type="molecule type" value="Genomic_DNA"/>
</dbReference>
<dbReference type="Proteomes" id="UP001300763">
    <property type="component" value="Unassembled WGS sequence"/>
</dbReference>
<dbReference type="InterPro" id="IPR000740">
    <property type="entry name" value="GrpE"/>
</dbReference>
<protein>
    <submittedName>
        <fullName evidence="3">Nucleotide exchange factor GrpE</fullName>
    </submittedName>
</protein>
<evidence type="ECO:0000256" key="1">
    <source>
        <dbReference type="ARBA" id="ARBA00023186"/>
    </source>
</evidence>
<reference evidence="3 4" key="1">
    <citation type="submission" date="2023-02" db="EMBL/GenBank/DDBJ databases">
        <title>Genome sequencing required for Actinomycetospora new species description.</title>
        <authorList>
            <person name="Saimee Y."/>
            <person name="Duangmal K."/>
        </authorList>
    </citation>
    <scope>NUCLEOTIDE SEQUENCE [LARGE SCALE GENOMIC DNA]</scope>
    <source>
        <strain evidence="3 4">DW7H6</strain>
    </source>
</reference>